<keyword evidence="1" id="KW-0472">Membrane</keyword>
<keyword evidence="1" id="KW-1133">Transmembrane helix</keyword>
<feature type="transmembrane region" description="Helical" evidence="1">
    <location>
        <begin position="74"/>
        <end position="95"/>
    </location>
</feature>
<protein>
    <recommendedName>
        <fullName evidence="4">DUF4179 domain-containing protein</fullName>
    </recommendedName>
</protein>
<keyword evidence="1" id="KW-0812">Transmembrane</keyword>
<reference evidence="2 3" key="1">
    <citation type="submission" date="2024-03" db="EMBL/GenBank/DDBJ databases">
        <title>Human intestinal bacterial collection.</title>
        <authorList>
            <person name="Pauvert C."/>
            <person name="Hitch T.C.A."/>
            <person name="Clavel T."/>
        </authorList>
    </citation>
    <scope>NUCLEOTIDE SEQUENCE [LARGE SCALE GENOMIC DNA]</scope>
    <source>
        <strain evidence="2 3">CLA-AA-H190</strain>
    </source>
</reference>
<evidence type="ECO:0008006" key="4">
    <source>
        <dbReference type="Google" id="ProtNLM"/>
    </source>
</evidence>
<dbReference type="Proteomes" id="UP001469749">
    <property type="component" value="Unassembled WGS sequence"/>
</dbReference>
<keyword evidence="3" id="KW-1185">Reference proteome</keyword>
<dbReference type="RefSeq" id="WP_349084062.1">
    <property type="nucleotide sequence ID" value="NZ_JBBMEK010000023.1"/>
</dbReference>
<proteinExistence type="predicted"/>
<dbReference type="EMBL" id="JBBMEK010000023">
    <property type="protein sequence ID" value="MEQ2364134.1"/>
    <property type="molecule type" value="Genomic_DNA"/>
</dbReference>
<accession>A0ABV1B185</accession>
<evidence type="ECO:0000256" key="1">
    <source>
        <dbReference type="SAM" id="Phobius"/>
    </source>
</evidence>
<comment type="caution">
    <text evidence="2">The sequence shown here is derived from an EMBL/GenBank/DDBJ whole genome shotgun (WGS) entry which is preliminary data.</text>
</comment>
<gene>
    <name evidence="2" type="ORF">WMO25_03395</name>
</gene>
<organism evidence="2 3">
    <name type="scientific">Coprococcus intestinihominis</name>
    <dbReference type="NCBI Taxonomy" id="3133154"/>
    <lineage>
        <taxon>Bacteria</taxon>
        <taxon>Bacillati</taxon>
        <taxon>Bacillota</taxon>
        <taxon>Clostridia</taxon>
        <taxon>Lachnospirales</taxon>
        <taxon>Lachnospiraceae</taxon>
        <taxon>Coprococcus</taxon>
    </lineage>
</organism>
<name>A0ABV1B185_9FIRM</name>
<sequence length="416" mass="45932">MSEKNSWEKDFPETPESFRIALKEMVEKEIADDEIEVKVNDGTNHVKGKINKRNTKYMQDRRSSANVSNRRWRVVKIAVAALVLAGILGGGVYAVTKSGASSLVGREVDETGAEAYLTTDASAFNQTVTPGWPQIMVDIRGEDNAAEVKGVSEPLLDITQVYYDGLSLAFYARPTGKGKRHQLNSDRLAIGDAVYMIHFNKLSDEEVKENEGSGVKKGDYKGTVQLGGRDVPDSFTASLIVDAGSLGTQTISFDAKLDENAIIKPAQTVITEDGVVATVDVLKIAESGTYIHVTWEFDESQKELYDKMSSEGGGNQVVFMALDDNNGNHFTTEDNMDTRQTIVFTVDGDDWSGAEQRKSYEADGKYYREMFGIIEGMNQDVTSLTVTPYVRTGVEDGEEHTYTNLDFTAFTVEYDE</sequence>
<evidence type="ECO:0000313" key="3">
    <source>
        <dbReference type="Proteomes" id="UP001469749"/>
    </source>
</evidence>
<evidence type="ECO:0000313" key="2">
    <source>
        <dbReference type="EMBL" id="MEQ2364134.1"/>
    </source>
</evidence>